<evidence type="ECO:0000313" key="2">
    <source>
        <dbReference type="Proteomes" id="UP000782312"/>
    </source>
</evidence>
<organism evidence="1 2">
    <name type="scientific">Tectimicrobiota bacterium</name>
    <dbReference type="NCBI Taxonomy" id="2528274"/>
    <lineage>
        <taxon>Bacteria</taxon>
        <taxon>Pseudomonadati</taxon>
        <taxon>Nitrospinota/Tectimicrobiota group</taxon>
        <taxon>Candidatus Tectimicrobiota</taxon>
    </lineage>
</organism>
<dbReference type="Pfam" id="PF09969">
    <property type="entry name" value="DUF2203"/>
    <property type="match status" value="1"/>
</dbReference>
<sequence length="137" mass="15688">MAAQRVFTLEEARALVPALRPRLQEMARLRERLLPFRVEMKALTEGSQRGGGTFPGAGEYLRHIQSLNTYLEFLRRTGVILKDLSAGLVDFPTLREGRLVYLCWRMEEETVAHWHEIETGFAGRKPIEDPLARPPES</sequence>
<accession>A0A932I191</accession>
<name>A0A932I191_UNCTE</name>
<dbReference type="AlphaFoldDB" id="A0A932I191"/>
<comment type="caution">
    <text evidence="1">The sequence shown here is derived from an EMBL/GenBank/DDBJ whole genome shotgun (WGS) entry which is preliminary data.</text>
</comment>
<dbReference type="Proteomes" id="UP000782312">
    <property type="component" value="Unassembled WGS sequence"/>
</dbReference>
<dbReference type="EMBL" id="JACPUR010000041">
    <property type="protein sequence ID" value="MBI3129481.1"/>
    <property type="molecule type" value="Genomic_DNA"/>
</dbReference>
<dbReference type="PIRSF" id="PIRSF016498">
    <property type="entry name" value="UCP016498"/>
    <property type="match status" value="1"/>
</dbReference>
<gene>
    <name evidence="1" type="ORF">HYZ11_17875</name>
</gene>
<reference evidence="1" key="1">
    <citation type="submission" date="2020-07" db="EMBL/GenBank/DDBJ databases">
        <title>Huge and variable diversity of episymbiotic CPR bacteria and DPANN archaea in groundwater ecosystems.</title>
        <authorList>
            <person name="He C.Y."/>
            <person name="Keren R."/>
            <person name="Whittaker M."/>
            <person name="Farag I.F."/>
            <person name="Doudna J."/>
            <person name="Cate J.H.D."/>
            <person name="Banfield J.F."/>
        </authorList>
    </citation>
    <scope>NUCLEOTIDE SEQUENCE</scope>
    <source>
        <strain evidence="1">NC_groundwater_763_Ag_S-0.2um_68_21</strain>
    </source>
</reference>
<evidence type="ECO:0000313" key="1">
    <source>
        <dbReference type="EMBL" id="MBI3129481.1"/>
    </source>
</evidence>
<proteinExistence type="predicted"/>
<protein>
    <submittedName>
        <fullName evidence="1">DUF2203 domain-containing protein</fullName>
    </submittedName>
</protein>
<dbReference type="InterPro" id="IPR018699">
    <property type="entry name" value="DUF2203"/>
</dbReference>